<reference evidence="7 8" key="1">
    <citation type="submission" date="2020-07" db="EMBL/GenBank/DDBJ databases">
        <title>Roseicoccus Jingziensis gen. nov., sp. nov., isolated from coastal seawater.</title>
        <authorList>
            <person name="Feng X."/>
        </authorList>
    </citation>
    <scope>NUCLEOTIDE SEQUENCE [LARGE SCALE GENOMIC DNA]</scope>
    <source>
        <strain evidence="7 8">N1E253</strain>
    </source>
</reference>
<name>A0A851GPM9_9BACT</name>
<comment type="caution">
    <text evidence="7">The sequence shown here is derived from an EMBL/GenBank/DDBJ whole genome shotgun (WGS) entry which is preliminary data.</text>
</comment>
<feature type="domain" description="PAS" evidence="5">
    <location>
        <begin position="155"/>
        <end position="228"/>
    </location>
</feature>
<evidence type="ECO:0000259" key="5">
    <source>
        <dbReference type="PROSITE" id="PS50112"/>
    </source>
</evidence>
<dbReference type="Gene3D" id="3.30.450.20">
    <property type="entry name" value="PAS domain"/>
    <property type="match status" value="2"/>
</dbReference>
<feature type="domain" description="Histidine kinase" evidence="4">
    <location>
        <begin position="428"/>
        <end position="515"/>
    </location>
</feature>
<evidence type="ECO:0000259" key="4">
    <source>
        <dbReference type="PROSITE" id="PS50109"/>
    </source>
</evidence>
<dbReference type="RefSeq" id="WP_178933802.1">
    <property type="nucleotide sequence ID" value="NZ_JACBAZ010000007.1"/>
</dbReference>
<dbReference type="PANTHER" id="PTHR24421">
    <property type="entry name" value="NITRATE/NITRITE SENSOR PROTEIN NARX-RELATED"/>
    <property type="match status" value="1"/>
</dbReference>
<dbReference type="GO" id="GO:0046983">
    <property type="term" value="F:protein dimerization activity"/>
    <property type="evidence" value="ECO:0007669"/>
    <property type="project" value="InterPro"/>
</dbReference>
<feature type="domain" description="PAC" evidence="6">
    <location>
        <begin position="231"/>
        <end position="283"/>
    </location>
</feature>
<evidence type="ECO:0000256" key="2">
    <source>
        <dbReference type="ARBA" id="ARBA00022777"/>
    </source>
</evidence>
<keyword evidence="3" id="KW-0902">Two-component regulatory system</keyword>
<dbReference type="PROSITE" id="PS50112">
    <property type="entry name" value="PAS"/>
    <property type="match status" value="2"/>
</dbReference>
<dbReference type="CDD" id="cd00130">
    <property type="entry name" value="PAS"/>
    <property type="match status" value="2"/>
</dbReference>
<dbReference type="Pfam" id="PF13426">
    <property type="entry name" value="PAS_9"/>
    <property type="match status" value="2"/>
</dbReference>
<dbReference type="SMART" id="SM00387">
    <property type="entry name" value="HATPase_c"/>
    <property type="match status" value="1"/>
</dbReference>
<evidence type="ECO:0000313" key="8">
    <source>
        <dbReference type="Proteomes" id="UP000557872"/>
    </source>
</evidence>
<keyword evidence="1" id="KW-0808">Transferase</keyword>
<dbReference type="Proteomes" id="UP000557872">
    <property type="component" value="Unassembled WGS sequence"/>
</dbReference>
<organism evidence="7 8">
    <name type="scientific">Oceaniferula marina</name>
    <dbReference type="NCBI Taxonomy" id="2748318"/>
    <lineage>
        <taxon>Bacteria</taxon>
        <taxon>Pseudomonadati</taxon>
        <taxon>Verrucomicrobiota</taxon>
        <taxon>Verrucomicrobiia</taxon>
        <taxon>Verrucomicrobiales</taxon>
        <taxon>Verrucomicrobiaceae</taxon>
        <taxon>Oceaniferula</taxon>
    </lineage>
</organism>
<dbReference type="NCBIfam" id="TIGR00229">
    <property type="entry name" value="sensory_box"/>
    <property type="match status" value="2"/>
</dbReference>
<dbReference type="InterPro" id="IPR035965">
    <property type="entry name" value="PAS-like_dom_sf"/>
</dbReference>
<dbReference type="Pfam" id="PF02518">
    <property type="entry name" value="HATPase_c"/>
    <property type="match status" value="1"/>
</dbReference>
<dbReference type="InterPro" id="IPR011712">
    <property type="entry name" value="Sig_transdc_His_kin_sub3_dim/P"/>
</dbReference>
<dbReference type="SMART" id="SM00086">
    <property type="entry name" value="PAC"/>
    <property type="match status" value="2"/>
</dbReference>
<dbReference type="EMBL" id="JACBAZ010000007">
    <property type="protein sequence ID" value="NWK56967.1"/>
    <property type="molecule type" value="Genomic_DNA"/>
</dbReference>
<evidence type="ECO:0000256" key="1">
    <source>
        <dbReference type="ARBA" id="ARBA00022679"/>
    </source>
</evidence>
<evidence type="ECO:0000313" key="7">
    <source>
        <dbReference type="EMBL" id="NWK56967.1"/>
    </source>
</evidence>
<dbReference type="PANTHER" id="PTHR24421:SF58">
    <property type="entry name" value="SIGNAL TRANSDUCTION HISTIDINE-PROTEIN KINASE_PHOSPHATASE UHPB"/>
    <property type="match status" value="1"/>
</dbReference>
<dbReference type="AlphaFoldDB" id="A0A851GPM9"/>
<evidence type="ECO:0000256" key="3">
    <source>
        <dbReference type="ARBA" id="ARBA00023012"/>
    </source>
</evidence>
<dbReference type="InterPro" id="IPR036890">
    <property type="entry name" value="HATPase_C_sf"/>
</dbReference>
<dbReference type="PROSITE" id="PS50113">
    <property type="entry name" value="PAC"/>
    <property type="match status" value="1"/>
</dbReference>
<evidence type="ECO:0000259" key="6">
    <source>
        <dbReference type="PROSITE" id="PS50113"/>
    </source>
</evidence>
<dbReference type="GO" id="GO:0000155">
    <property type="term" value="F:phosphorelay sensor kinase activity"/>
    <property type="evidence" value="ECO:0007669"/>
    <property type="project" value="InterPro"/>
</dbReference>
<dbReference type="InterPro" id="IPR001610">
    <property type="entry name" value="PAC"/>
</dbReference>
<dbReference type="Gene3D" id="3.30.565.10">
    <property type="entry name" value="Histidine kinase-like ATPase, C-terminal domain"/>
    <property type="match status" value="1"/>
</dbReference>
<dbReference type="InterPro" id="IPR003594">
    <property type="entry name" value="HATPase_dom"/>
</dbReference>
<dbReference type="PROSITE" id="PS50109">
    <property type="entry name" value="HIS_KIN"/>
    <property type="match status" value="1"/>
</dbReference>
<gene>
    <name evidence="7" type="ORF">HW115_15195</name>
</gene>
<proteinExistence type="predicted"/>
<feature type="domain" description="PAS" evidence="5">
    <location>
        <begin position="58"/>
        <end position="103"/>
    </location>
</feature>
<accession>A0A851GPM9</accession>
<dbReference type="Pfam" id="PF07730">
    <property type="entry name" value="HisKA_3"/>
    <property type="match status" value="1"/>
</dbReference>
<dbReference type="GO" id="GO:0016020">
    <property type="term" value="C:membrane"/>
    <property type="evidence" value="ECO:0007669"/>
    <property type="project" value="InterPro"/>
</dbReference>
<dbReference type="InterPro" id="IPR005467">
    <property type="entry name" value="His_kinase_dom"/>
</dbReference>
<dbReference type="SUPFAM" id="SSF55874">
    <property type="entry name" value="ATPase domain of HSP90 chaperone/DNA topoisomerase II/histidine kinase"/>
    <property type="match status" value="1"/>
</dbReference>
<dbReference type="SUPFAM" id="SSF55785">
    <property type="entry name" value="PYP-like sensor domain (PAS domain)"/>
    <property type="match status" value="2"/>
</dbReference>
<dbReference type="InterPro" id="IPR050482">
    <property type="entry name" value="Sensor_HK_TwoCompSys"/>
</dbReference>
<protein>
    <submittedName>
        <fullName evidence="7">PAS domain S-box protein</fullName>
    </submittedName>
</protein>
<keyword evidence="2" id="KW-0418">Kinase</keyword>
<sequence>MDSPTSNIKASLLHSEEDLAYFLKNSTEQIWCLELDQPLQLDTDEMEQARHLFKHAYLTDVNESFAKLYGLSVAEMNGQRLEKIMPEELPSTMPTLLRAVRAKFDVVDFETIEQDKDGREIRVLNNFIPLIENNQLIRLWGTARDITQLRRTEESNRLRSLAIETMRDGCVIVDAKAKGMPILYHNKQFTTITGYDSPDTVGKNCRFLQGPETSLEQLLLIRQAVNAAKPYHGELLNYRKDGSTFWNYLQIAPVFDDHHELSHFVGIISDVTQRKQSETLLHTRNKQLKQEADQRHQIQRDLERLGKKLVDTRESEKRYLARELHDDVTQRLAAMALDIKRIAQQSSLSQQATKRELLSLGQKLGELAVDTQELSRQLHPKILEDLGLNSAIRSKCLRFKKRTGIPVHLLLHPSSNQLDQEQALCAYRVLQEALTNIHRHAEASKVHIELIYNNRSATLTIKDDGIGFDLKSAKNQESLGLVSISERVRLSNGHLNIHSKPLQGTMLKIELPLTKRHNPHLK</sequence>
<dbReference type="InterPro" id="IPR000014">
    <property type="entry name" value="PAS"/>
</dbReference>
<dbReference type="CDD" id="cd16917">
    <property type="entry name" value="HATPase_UhpB-NarQ-NarX-like"/>
    <property type="match status" value="1"/>
</dbReference>
<keyword evidence="8" id="KW-1185">Reference proteome</keyword>
<dbReference type="InterPro" id="IPR000700">
    <property type="entry name" value="PAS-assoc_C"/>
</dbReference>